<sequence>MEATLINVFIVPAEREAEFLEHWERTSAIFRKGGALLEAHLHRNTDAGDSTFRYINIARWTSGEAWRKAHQEHLPTEYDIPGVKGHPSIFEAQRHIYAEGAPVAADTGHWIATPARG</sequence>
<reference evidence="1 2" key="1">
    <citation type="submission" date="2018-03" db="EMBL/GenBank/DDBJ databases">
        <title>Genomic Encyclopedia of Archaeal and Bacterial Type Strains, Phase II (KMG-II): from individual species to whole genera.</title>
        <authorList>
            <person name="Goeker M."/>
        </authorList>
    </citation>
    <scope>NUCLEOTIDE SEQUENCE [LARGE SCALE GENOMIC DNA]</scope>
    <source>
        <strain evidence="1 2">DSM 44720</strain>
    </source>
</reference>
<name>A0A2T0T7R9_9PSEU</name>
<keyword evidence="1" id="KW-0560">Oxidoreductase</keyword>
<dbReference type="GO" id="GO:0004497">
    <property type="term" value="F:monooxygenase activity"/>
    <property type="evidence" value="ECO:0007669"/>
    <property type="project" value="UniProtKB-KW"/>
</dbReference>
<dbReference type="AlphaFoldDB" id="A0A2T0T7R9"/>
<evidence type="ECO:0000313" key="2">
    <source>
        <dbReference type="Proteomes" id="UP000239494"/>
    </source>
</evidence>
<protein>
    <submittedName>
        <fullName evidence="1">Antibiotic biosynthesis monooxygenase</fullName>
    </submittedName>
</protein>
<dbReference type="SUPFAM" id="SSF54909">
    <property type="entry name" value="Dimeric alpha+beta barrel"/>
    <property type="match status" value="1"/>
</dbReference>
<proteinExistence type="predicted"/>
<accession>A0A2T0T7R9</accession>
<organism evidence="1 2">
    <name type="scientific">Umezawaea tangerina</name>
    <dbReference type="NCBI Taxonomy" id="84725"/>
    <lineage>
        <taxon>Bacteria</taxon>
        <taxon>Bacillati</taxon>
        <taxon>Actinomycetota</taxon>
        <taxon>Actinomycetes</taxon>
        <taxon>Pseudonocardiales</taxon>
        <taxon>Pseudonocardiaceae</taxon>
        <taxon>Umezawaea</taxon>
    </lineage>
</organism>
<keyword evidence="1" id="KW-0503">Monooxygenase</keyword>
<dbReference type="Gene3D" id="3.30.70.100">
    <property type="match status" value="1"/>
</dbReference>
<comment type="caution">
    <text evidence="1">The sequence shown here is derived from an EMBL/GenBank/DDBJ whole genome shotgun (WGS) entry which is preliminary data.</text>
</comment>
<dbReference type="OrthoDB" id="9795593at2"/>
<evidence type="ECO:0000313" key="1">
    <source>
        <dbReference type="EMBL" id="PRY41691.1"/>
    </source>
</evidence>
<dbReference type="RefSeq" id="WP_106188677.1">
    <property type="nucleotide sequence ID" value="NZ_PVTF01000005.1"/>
</dbReference>
<dbReference type="EMBL" id="PVTF01000005">
    <property type="protein sequence ID" value="PRY41691.1"/>
    <property type="molecule type" value="Genomic_DNA"/>
</dbReference>
<keyword evidence="2" id="KW-1185">Reference proteome</keyword>
<gene>
    <name evidence="1" type="ORF">CLV43_105449</name>
</gene>
<dbReference type="InterPro" id="IPR011008">
    <property type="entry name" value="Dimeric_a/b-barrel"/>
</dbReference>
<dbReference type="Proteomes" id="UP000239494">
    <property type="component" value="Unassembled WGS sequence"/>
</dbReference>